<feature type="domain" description="bAvd-like" evidence="1">
    <location>
        <begin position="5"/>
        <end position="108"/>
    </location>
</feature>
<name>A0A857N4Z5_9BACT</name>
<dbReference type="KEGG" id="caqa:MICH65_0115"/>
<accession>A0A857N4Z5</accession>
<protein>
    <recommendedName>
        <fullName evidence="1">bAvd-like domain-containing protein</fullName>
    </recommendedName>
</protein>
<dbReference type="Proteomes" id="UP000463983">
    <property type="component" value="Chromosome"/>
</dbReference>
<evidence type="ECO:0000313" key="3">
    <source>
        <dbReference type="Proteomes" id="UP000463983"/>
    </source>
</evidence>
<dbReference type="Gene3D" id="1.20.1440.60">
    <property type="entry name" value="23S rRNA-intervening sequence"/>
    <property type="match status" value="1"/>
</dbReference>
<dbReference type="CDD" id="cd16376">
    <property type="entry name" value="Avd_like"/>
    <property type="match status" value="1"/>
</dbReference>
<evidence type="ECO:0000313" key="2">
    <source>
        <dbReference type="EMBL" id="QHO63096.1"/>
    </source>
</evidence>
<dbReference type="InterPro" id="IPR036583">
    <property type="entry name" value="23S_rRNA_IVS_sf"/>
</dbReference>
<proteinExistence type="predicted"/>
<evidence type="ECO:0000259" key="1">
    <source>
        <dbReference type="Pfam" id="PF22296"/>
    </source>
</evidence>
<dbReference type="RefSeq" id="WP_161931500.1">
    <property type="nucleotide sequence ID" value="NZ_CP047901.1"/>
</dbReference>
<gene>
    <name evidence="2" type="ORF">MICH65_0115</name>
</gene>
<sequence>MIDQLIIFQKIYDLYLYTHRMVARFPKAQRFLLSNALLKTNMEMIRLTVIANSKPDRRAEQKKISVNLDLFRVYVRVAKDVGFLSIKKYGVVAEKINEIGRLLNAWMRVSRL</sequence>
<reference evidence="3" key="1">
    <citation type="journal article" date="2020" name="Microorganisms">
        <title>Complete Genome of a Member of a New Bacterial Lineage in the Microgenomates Group Reveals an Unusual Nucleotide Composition Disparity Between Two Strands of DNA and Limited Metabolic Potential.</title>
        <authorList>
            <person name="Kadnikov V.V."/>
            <person name="Mardanov A.V."/>
            <person name="Beletsky A.V."/>
            <person name="Karnachuk O.V."/>
            <person name="Ravin N.V."/>
        </authorList>
    </citation>
    <scope>NUCLEOTIDE SEQUENCE [LARGE SCALE GENOMIC DNA]</scope>
</reference>
<dbReference type="SUPFAM" id="SSF158446">
    <property type="entry name" value="IVS-encoded protein-like"/>
    <property type="match status" value="1"/>
</dbReference>
<dbReference type="AlphaFoldDB" id="A0A857N4Z5"/>
<keyword evidence="3" id="KW-1185">Reference proteome</keyword>
<dbReference type="InterPro" id="IPR055360">
    <property type="entry name" value="bAvd"/>
</dbReference>
<dbReference type="NCBIfam" id="NF033474">
    <property type="entry name" value="DivGenRetAVD"/>
    <property type="match status" value="1"/>
</dbReference>
<dbReference type="Pfam" id="PF22296">
    <property type="entry name" value="bAvd"/>
    <property type="match status" value="1"/>
</dbReference>
<organism evidence="2 3">
    <name type="scientific">Candidatus Chazhemtobacterium aquaticus</name>
    <dbReference type="NCBI Taxonomy" id="2715735"/>
    <lineage>
        <taxon>Bacteria</taxon>
        <taxon>Candidatus Chazhemtobacteraceae</taxon>
        <taxon>Candidatus Chazhemtobacterium</taxon>
    </lineage>
</organism>
<dbReference type="EMBL" id="CP047901">
    <property type="protein sequence ID" value="QHO63096.1"/>
    <property type="molecule type" value="Genomic_DNA"/>
</dbReference>